<keyword evidence="4" id="KW-1185">Reference proteome</keyword>
<protein>
    <submittedName>
        <fullName evidence="3">Uncharacterized protein</fullName>
    </submittedName>
</protein>
<evidence type="ECO:0000256" key="2">
    <source>
        <dbReference type="SAM" id="SignalP"/>
    </source>
</evidence>
<proteinExistence type="predicted"/>
<feature type="chain" id="PRO_5046615736" evidence="2">
    <location>
        <begin position="23"/>
        <end position="179"/>
    </location>
</feature>
<organism evidence="3 4">
    <name type="scientific">Nocardioides bigeumensis</name>
    <dbReference type="NCBI Taxonomy" id="433657"/>
    <lineage>
        <taxon>Bacteria</taxon>
        <taxon>Bacillati</taxon>
        <taxon>Actinomycetota</taxon>
        <taxon>Actinomycetes</taxon>
        <taxon>Propionibacteriales</taxon>
        <taxon>Nocardioidaceae</taxon>
        <taxon>Nocardioides</taxon>
    </lineage>
</organism>
<sequence>MSARRSLYAAIGLLLALCVACSGDPEPQVEPAPSTPTADPLPTESPTPEPSEEPETAEEFLRRWVVEYEDMQSTGDSAPFRATSRGCRECLAIADRFEGIYSSGGFIRGGAITVTDVRRAGRIGTAESWILEFDATRTRYRETSGAPAQTLQGGHSGFRFVLEPDGGAFTIRELYQESL</sequence>
<gene>
    <name evidence="3" type="ORF">GCM10009843_00380</name>
</gene>
<comment type="caution">
    <text evidence="3">The sequence shown here is derived from an EMBL/GenBank/DDBJ whole genome shotgun (WGS) entry which is preliminary data.</text>
</comment>
<accession>A0ABN2XIN3</accession>
<keyword evidence="2" id="KW-0732">Signal</keyword>
<evidence type="ECO:0000313" key="4">
    <source>
        <dbReference type="Proteomes" id="UP001500575"/>
    </source>
</evidence>
<evidence type="ECO:0000313" key="3">
    <source>
        <dbReference type="EMBL" id="GAA2113071.1"/>
    </source>
</evidence>
<dbReference type="EMBL" id="BAAAQQ010000001">
    <property type="protein sequence ID" value="GAA2113071.1"/>
    <property type="molecule type" value="Genomic_DNA"/>
</dbReference>
<feature type="region of interest" description="Disordered" evidence="1">
    <location>
        <begin position="25"/>
        <end position="58"/>
    </location>
</feature>
<reference evidence="3 4" key="1">
    <citation type="journal article" date="2019" name="Int. J. Syst. Evol. Microbiol.">
        <title>The Global Catalogue of Microorganisms (GCM) 10K type strain sequencing project: providing services to taxonomists for standard genome sequencing and annotation.</title>
        <authorList>
            <consortium name="The Broad Institute Genomics Platform"/>
            <consortium name="The Broad Institute Genome Sequencing Center for Infectious Disease"/>
            <person name="Wu L."/>
            <person name="Ma J."/>
        </authorList>
    </citation>
    <scope>NUCLEOTIDE SEQUENCE [LARGE SCALE GENOMIC DNA]</scope>
    <source>
        <strain evidence="3 4">JCM 16021</strain>
    </source>
</reference>
<feature type="signal peptide" evidence="2">
    <location>
        <begin position="1"/>
        <end position="22"/>
    </location>
</feature>
<dbReference type="Proteomes" id="UP001500575">
    <property type="component" value="Unassembled WGS sequence"/>
</dbReference>
<evidence type="ECO:0000256" key="1">
    <source>
        <dbReference type="SAM" id="MobiDB-lite"/>
    </source>
</evidence>
<name>A0ABN2XIN3_9ACTN</name>